<dbReference type="PANTHER" id="PTHR12011:SF290">
    <property type="entry name" value="ADHESION G-PROTEIN COUPLED RECEPTOR G6"/>
    <property type="match status" value="1"/>
</dbReference>
<name>A0AAD3MNY1_LATJO</name>
<dbReference type="PANTHER" id="PTHR12011">
    <property type="entry name" value="ADHESION G-PROTEIN COUPLED RECEPTOR"/>
    <property type="match status" value="1"/>
</dbReference>
<comment type="caution">
    <text evidence="6">The sequence shown here is derived from an EMBL/GenBank/DDBJ whole genome shotgun (WGS) entry which is preliminary data.</text>
</comment>
<reference evidence="6" key="1">
    <citation type="submission" date="2022-08" db="EMBL/GenBank/DDBJ databases">
        <title>Genome sequencing of akame (Lates japonicus).</title>
        <authorList>
            <person name="Hashiguchi Y."/>
            <person name="Takahashi H."/>
        </authorList>
    </citation>
    <scope>NUCLEOTIDE SEQUENCE</scope>
    <source>
        <strain evidence="6">Kochi</strain>
    </source>
</reference>
<dbReference type="GO" id="GO:0060347">
    <property type="term" value="P:heart trabecula formation"/>
    <property type="evidence" value="ECO:0007669"/>
    <property type="project" value="TreeGrafter"/>
</dbReference>
<feature type="non-terminal residue" evidence="6">
    <location>
        <position position="1"/>
    </location>
</feature>
<dbReference type="Gene3D" id="1.20.1070.10">
    <property type="entry name" value="Rhodopsin 7-helix transmembrane proteins"/>
    <property type="match status" value="1"/>
</dbReference>
<keyword evidence="4 5" id="KW-0472">Membrane</keyword>
<keyword evidence="6" id="KW-0675">Receptor</keyword>
<keyword evidence="7" id="KW-1185">Reference proteome</keyword>
<feature type="transmembrane region" description="Helical" evidence="5">
    <location>
        <begin position="20"/>
        <end position="38"/>
    </location>
</feature>
<keyword evidence="3 5" id="KW-1133">Transmembrane helix</keyword>
<dbReference type="GO" id="GO:0043236">
    <property type="term" value="F:laminin binding"/>
    <property type="evidence" value="ECO:0007669"/>
    <property type="project" value="TreeGrafter"/>
</dbReference>
<evidence type="ECO:0000313" key="6">
    <source>
        <dbReference type="EMBL" id="GLD56945.1"/>
    </source>
</evidence>
<evidence type="ECO:0000256" key="5">
    <source>
        <dbReference type="SAM" id="Phobius"/>
    </source>
</evidence>
<sequence>MLQICGRNGKRSNRTLREEVLRNLRSAISLTFLLGMTWGFSLFAWGPVRLAFIYLFTIFNSLQ</sequence>
<dbReference type="InterPro" id="IPR000832">
    <property type="entry name" value="GPCR_2_secretin-like"/>
</dbReference>
<evidence type="ECO:0000256" key="3">
    <source>
        <dbReference type="ARBA" id="ARBA00022989"/>
    </source>
</evidence>
<dbReference type="GO" id="GO:0004930">
    <property type="term" value="F:G protein-coupled receptor activity"/>
    <property type="evidence" value="ECO:0007669"/>
    <property type="project" value="InterPro"/>
</dbReference>
<proteinExistence type="predicted"/>
<gene>
    <name evidence="6" type="ORF">AKAME5_000922700</name>
</gene>
<dbReference type="Proteomes" id="UP001279410">
    <property type="component" value="Unassembled WGS sequence"/>
</dbReference>
<keyword evidence="2 5" id="KW-0812">Transmembrane</keyword>
<evidence type="ECO:0000256" key="1">
    <source>
        <dbReference type="ARBA" id="ARBA00004141"/>
    </source>
</evidence>
<feature type="transmembrane region" description="Helical" evidence="5">
    <location>
        <begin position="44"/>
        <end position="62"/>
    </location>
</feature>
<organism evidence="6 7">
    <name type="scientific">Lates japonicus</name>
    <name type="common">Japanese lates</name>
    <dbReference type="NCBI Taxonomy" id="270547"/>
    <lineage>
        <taxon>Eukaryota</taxon>
        <taxon>Metazoa</taxon>
        <taxon>Chordata</taxon>
        <taxon>Craniata</taxon>
        <taxon>Vertebrata</taxon>
        <taxon>Euteleostomi</taxon>
        <taxon>Actinopterygii</taxon>
        <taxon>Neopterygii</taxon>
        <taxon>Teleostei</taxon>
        <taxon>Neoteleostei</taxon>
        <taxon>Acanthomorphata</taxon>
        <taxon>Carangaria</taxon>
        <taxon>Carangaria incertae sedis</taxon>
        <taxon>Centropomidae</taxon>
        <taxon>Lates</taxon>
    </lineage>
</organism>
<protein>
    <submittedName>
        <fullName evidence="6">G-protein coupled receptor 126 isoform X1</fullName>
    </submittedName>
</protein>
<dbReference type="GO" id="GO:0007189">
    <property type="term" value="P:adenylate cyclase-activating G protein-coupled receptor signaling pathway"/>
    <property type="evidence" value="ECO:0007669"/>
    <property type="project" value="TreeGrafter"/>
</dbReference>
<evidence type="ECO:0000313" key="7">
    <source>
        <dbReference type="Proteomes" id="UP001279410"/>
    </source>
</evidence>
<evidence type="ECO:0000256" key="2">
    <source>
        <dbReference type="ARBA" id="ARBA00022692"/>
    </source>
</evidence>
<dbReference type="AlphaFoldDB" id="A0AAD3MNY1"/>
<dbReference type="GO" id="GO:0022011">
    <property type="term" value="P:myelination in peripheral nervous system"/>
    <property type="evidence" value="ECO:0007669"/>
    <property type="project" value="TreeGrafter"/>
</dbReference>
<accession>A0AAD3MNY1</accession>
<dbReference type="EMBL" id="BRZM01000028">
    <property type="protein sequence ID" value="GLD56945.1"/>
    <property type="molecule type" value="Genomic_DNA"/>
</dbReference>
<comment type="subcellular location">
    <subcellularLocation>
        <location evidence="1">Membrane</location>
        <topology evidence="1">Multi-pass membrane protein</topology>
    </subcellularLocation>
</comment>
<evidence type="ECO:0000256" key="4">
    <source>
        <dbReference type="ARBA" id="ARBA00023136"/>
    </source>
</evidence>
<dbReference type="GO" id="GO:0005886">
    <property type="term" value="C:plasma membrane"/>
    <property type="evidence" value="ECO:0007669"/>
    <property type="project" value="TreeGrafter"/>
</dbReference>
<dbReference type="Pfam" id="PF00002">
    <property type="entry name" value="7tm_2"/>
    <property type="match status" value="1"/>
</dbReference>